<organism evidence="2 3">
    <name type="scientific">Proteus cibi</name>
    <dbReference type="NCBI Taxonomy" id="2050966"/>
    <lineage>
        <taxon>Bacteria</taxon>
        <taxon>Pseudomonadati</taxon>
        <taxon>Pseudomonadota</taxon>
        <taxon>Gammaproteobacteria</taxon>
        <taxon>Enterobacterales</taxon>
        <taxon>Morganellaceae</taxon>
        <taxon>Proteus</taxon>
    </lineage>
</organism>
<accession>A0ABU6EE56</accession>
<protein>
    <submittedName>
        <fullName evidence="2">Uncharacterized protein</fullName>
    </submittedName>
</protein>
<proteinExistence type="predicted"/>
<feature type="transmembrane region" description="Helical" evidence="1">
    <location>
        <begin position="21"/>
        <end position="42"/>
    </location>
</feature>
<feature type="transmembrane region" description="Helical" evidence="1">
    <location>
        <begin position="62"/>
        <end position="89"/>
    </location>
</feature>
<keyword evidence="1" id="KW-0472">Membrane</keyword>
<gene>
    <name evidence="2" type="ORF">NA736_04630</name>
</gene>
<dbReference type="RefSeq" id="WP_325993406.1">
    <property type="nucleotide sequence ID" value="NZ_JAMZOO010000001.1"/>
</dbReference>
<feature type="transmembrane region" description="Helical" evidence="1">
    <location>
        <begin position="101"/>
        <end position="121"/>
    </location>
</feature>
<comment type="caution">
    <text evidence="2">The sequence shown here is derived from an EMBL/GenBank/DDBJ whole genome shotgun (WGS) entry which is preliminary data.</text>
</comment>
<keyword evidence="1" id="KW-1133">Transmembrane helix</keyword>
<dbReference type="Proteomes" id="UP001332939">
    <property type="component" value="Unassembled WGS sequence"/>
</dbReference>
<dbReference type="EMBL" id="JAMZOO010000001">
    <property type="protein sequence ID" value="MEB6856315.1"/>
    <property type="molecule type" value="Genomic_DNA"/>
</dbReference>
<evidence type="ECO:0000256" key="1">
    <source>
        <dbReference type="SAM" id="Phobius"/>
    </source>
</evidence>
<reference evidence="2 3" key="1">
    <citation type="submission" date="2022-05" db="EMBL/GenBank/DDBJ databases">
        <title>Whole genome sequences of Escherichia coli of fish isolates collected from Assam, India.</title>
        <authorList>
            <person name="Sudha S."/>
            <person name="Muneeb K.H."/>
            <person name="Rakshit O."/>
            <person name="Mendem S.K."/>
            <person name="Raisen C."/>
            <person name="Holmes M.A."/>
            <person name="Shome B.R."/>
            <person name="Sivaraman G.K."/>
        </authorList>
    </citation>
    <scope>NUCLEOTIDE SEQUENCE [LARGE SCALE GENOMIC DNA]</scope>
    <source>
        <strain evidence="2 3">278</strain>
    </source>
</reference>
<name>A0ABU6EE56_9GAMM</name>
<keyword evidence="3" id="KW-1185">Reference proteome</keyword>
<sequence length="168" mass="19657">MKGFMMQAKLAYQWKQQRRGRLSFFGLEIAWSIFFLIAENLADRWYITLYPEQVELITERDFYYQFSFTPYGLIEMAFLITQVYIFTLILSQRIRDIGIRYPVIISIILTVSPILLTPYLLFNAPSMLMVLYSILLITGLIALLAPSAYKVDINKDSKEKENKSKIIS</sequence>
<feature type="transmembrane region" description="Helical" evidence="1">
    <location>
        <begin position="127"/>
        <end position="149"/>
    </location>
</feature>
<keyword evidence="1" id="KW-0812">Transmembrane</keyword>
<evidence type="ECO:0000313" key="3">
    <source>
        <dbReference type="Proteomes" id="UP001332939"/>
    </source>
</evidence>
<evidence type="ECO:0000313" key="2">
    <source>
        <dbReference type="EMBL" id="MEB6856315.1"/>
    </source>
</evidence>